<feature type="transmembrane region" description="Helical" evidence="1">
    <location>
        <begin position="80"/>
        <end position="103"/>
    </location>
</feature>
<evidence type="ECO:0000256" key="1">
    <source>
        <dbReference type="SAM" id="Phobius"/>
    </source>
</evidence>
<evidence type="ECO:0000313" key="2">
    <source>
        <dbReference type="EMBL" id="KAJ8035054.1"/>
    </source>
</evidence>
<dbReference type="EMBL" id="JAIZAY010000010">
    <property type="protein sequence ID" value="KAJ8035054.1"/>
    <property type="molecule type" value="Genomic_DNA"/>
</dbReference>
<name>A0A9Q1H6K1_HOLLE</name>
<sequence>MEHRSAESWDISIALDYNILNSCGAKAILHCMAEGTTQVLQETVSTVEINSGPCNLPETTDNPADQDITRAGTSAKTSPVLIVFIVLVLIVIVVVLIMCCVFCHKHRGLHDEINTKQQSDRDLQLLPMGSPSFKCVAFKHETTDANGNTTTISGGFVAFGGQEGVASSKILALE</sequence>
<gene>
    <name evidence="2" type="ORF">HOLleu_22141</name>
</gene>
<keyword evidence="1" id="KW-0812">Transmembrane</keyword>
<organism evidence="2 3">
    <name type="scientific">Holothuria leucospilota</name>
    <name type="common">Black long sea cucumber</name>
    <name type="synonym">Mertensiothuria leucospilota</name>
    <dbReference type="NCBI Taxonomy" id="206669"/>
    <lineage>
        <taxon>Eukaryota</taxon>
        <taxon>Metazoa</taxon>
        <taxon>Echinodermata</taxon>
        <taxon>Eleutherozoa</taxon>
        <taxon>Echinozoa</taxon>
        <taxon>Holothuroidea</taxon>
        <taxon>Aspidochirotacea</taxon>
        <taxon>Aspidochirotida</taxon>
        <taxon>Holothuriidae</taxon>
        <taxon>Holothuria</taxon>
    </lineage>
</organism>
<keyword evidence="1" id="KW-1133">Transmembrane helix</keyword>
<reference evidence="2" key="1">
    <citation type="submission" date="2021-10" db="EMBL/GenBank/DDBJ databases">
        <title>Tropical sea cucumber genome reveals ecological adaptation and Cuvierian tubules defense mechanism.</title>
        <authorList>
            <person name="Chen T."/>
        </authorList>
    </citation>
    <scope>NUCLEOTIDE SEQUENCE</scope>
    <source>
        <strain evidence="2">Nanhai2018</strain>
        <tissue evidence="2">Muscle</tissue>
    </source>
</reference>
<protein>
    <submittedName>
        <fullName evidence="2">Uncharacterized protein</fullName>
    </submittedName>
</protein>
<proteinExistence type="predicted"/>
<evidence type="ECO:0000313" key="3">
    <source>
        <dbReference type="Proteomes" id="UP001152320"/>
    </source>
</evidence>
<dbReference type="AlphaFoldDB" id="A0A9Q1H6K1"/>
<keyword evidence="3" id="KW-1185">Reference proteome</keyword>
<keyword evidence="1" id="KW-0472">Membrane</keyword>
<comment type="caution">
    <text evidence="2">The sequence shown here is derived from an EMBL/GenBank/DDBJ whole genome shotgun (WGS) entry which is preliminary data.</text>
</comment>
<accession>A0A9Q1H6K1</accession>
<dbReference type="Proteomes" id="UP001152320">
    <property type="component" value="Chromosome 10"/>
</dbReference>